<dbReference type="Proteomes" id="UP000001072">
    <property type="component" value="Unassembled WGS sequence"/>
</dbReference>
<dbReference type="HOGENOM" id="CLU_1603112_0_0_1"/>
<sequence length="166" mass="18906">MGCTALYTMYSDHVIFRESETKIPRGKSIYSCSDFKGLAQEVKVNCTLATEYKTSHTILSSLCAARTICFWFFDFEAFWWRNRVVCDFVVRSRLFMKQHHSVLFEDIYTGNSFVPSVPLFALKSGRTRKASKTRLAQNGISFQRDIGESTPRVPDASSGTAIDGWK</sequence>
<name>F4S894_MELLP</name>
<protein>
    <submittedName>
        <fullName evidence="2">Uncharacterized protein</fullName>
    </submittedName>
</protein>
<dbReference type="KEGG" id="mlr:MELLADRAFT_94882"/>
<keyword evidence="3" id="KW-1185">Reference proteome</keyword>
<dbReference type="AlphaFoldDB" id="F4S894"/>
<reference evidence="3" key="1">
    <citation type="journal article" date="2011" name="Proc. Natl. Acad. Sci. U.S.A.">
        <title>Obligate biotrophy features unraveled by the genomic analysis of rust fungi.</title>
        <authorList>
            <person name="Duplessis S."/>
            <person name="Cuomo C.A."/>
            <person name="Lin Y.-C."/>
            <person name="Aerts A."/>
            <person name="Tisserant E."/>
            <person name="Veneault-Fourrey C."/>
            <person name="Joly D.L."/>
            <person name="Hacquard S."/>
            <person name="Amselem J."/>
            <person name="Cantarel B.L."/>
            <person name="Chiu R."/>
            <person name="Coutinho P.M."/>
            <person name="Feau N."/>
            <person name="Field M."/>
            <person name="Frey P."/>
            <person name="Gelhaye E."/>
            <person name="Goldberg J."/>
            <person name="Grabherr M.G."/>
            <person name="Kodira C.D."/>
            <person name="Kohler A."/>
            <person name="Kuees U."/>
            <person name="Lindquist E.A."/>
            <person name="Lucas S.M."/>
            <person name="Mago R."/>
            <person name="Mauceli E."/>
            <person name="Morin E."/>
            <person name="Murat C."/>
            <person name="Pangilinan J.L."/>
            <person name="Park R."/>
            <person name="Pearson M."/>
            <person name="Quesneville H."/>
            <person name="Rouhier N."/>
            <person name="Sakthikumar S."/>
            <person name="Salamov A.A."/>
            <person name="Schmutz J."/>
            <person name="Selles B."/>
            <person name="Shapiro H."/>
            <person name="Tanguay P."/>
            <person name="Tuskan G.A."/>
            <person name="Henrissat B."/>
            <person name="Van de Peer Y."/>
            <person name="Rouze P."/>
            <person name="Ellis J.G."/>
            <person name="Dodds P.N."/>
            <person name="Schein J.E."/>
            <person name="Zhong S."/>
            <person name="Hamelin R.C."/>
            <person name="Grigoriev I.V."/>
            <person name="Szabo L.J."/>
            <person name="Martin F."/>
        </authorList>
    </citation>
    <scope>NUCLEOTIDE SEQUENCE [LARGE SCALE GENOMIC DNA]</scope>
    <source>
        <strain evidence="3">98AG31 / pathotype 3-4-7</strain>
    </source>
</reference>
<dbReference type="RefSeq" id="XP_007417585.1">
    <property type="nucleotide sequence ID" value="XM_007417523.1"/>
</dbReference>
<evidence type="ECO:0000313" key="3">
    <source>
        <dbReference type="Proteomes" id="UP000001072"/>
    </source>
</evidence>
<evidence type="ECO:0000313" key="2">
    <source>
        <dbReference type="EMBL" id="EGF99153.1"/>
    </source>
</evidence>
<proteinExistence type="predicted"/>
<dbReference type="EMBL" id="GL883163">
    <property type="protein sequence ID" value="EGF99153.1"/>
    <property type="molecule type" value="Genomic_DNA"/>
</dbReference>
<gene>
    <name evidence="2" type="ORF">MELLADRAFT_94882</name>
</gene>
<organism evidence="3">
    <name type="scientific">Melampsora larici-populina (strain 98AG31 / pathotype 3-4-7)</name>
    <name type="common">Poplar leaf rust fungus</name>
    <dbReference type="NCBI Taxonomy" id="747676"/>
    <lineage>
        <taxon>Eukaryota</taxon>
        <taxon>Fungi</taxon>
        <taxon>Dikarya</taxon>
        <taxon>Basidiomycota</taxon>
        <taxon>Pucciniomycotina</taxon>
        <taxon>Pucciniomycetes</taxon>
        <taxon>Pucciniales</taxon>
        <taxon>Melampsoraceae</taxon>
        <taxon>Melampsora</taxon>
    </lineage>
</organism>
<evidence type="ECO:0000256" key="1">
    <source>
        <dbReference type="SAM" id="MobiDB-lite"/>
    </source>
</evidence>
<dbReference type="GeneID" id="18937048"/>
<dbReference type="VEuPathDB" id="FungiDB:MELLADRAFT_94882"/>
<accession>F4S894</accession>
<feature type="region of interest" description="Disordered" evidence="1">
    <location>
        <begin position="145"/>
        <end position="166"/>
    </location>
</feature>
<dbReference type="InParanoid" id="F4S894"/>